<dbReference type="Proteomes" id="UP000623129">
    <property type="component" value="Unassembled WGS sequence"/>
</dbReference>
<name>A0A833R1C8_9POAL</name>
<dbReference type="EMBL" id="SWLB01000012">
    <property type="protein sequence ID" value="KAF3331441.1"/>
    <property type="molecule type" value="Genomic_DNA"/>
</dbReference>
<dbReference type="Gene3D" id="3.90.70.10">
    <property type="entry name" value="Cysteine proteinases"/>
    <property type="match status" value="1"/>
</dbReference>
<gene>
    <name evidence="1" type="ORF">FCM35_KLT02847</name>
</gene>
<accession>A0A833R1C8</accession>
<dbReference type="AlphaFoldDB" id="A0A833R1C8"/>
<organism evidence="1 2">
    <name type="scientific">Carex littledalei</name>
    <dbReference type="NCBI Taxonomy" id="544730"/>
    <lineage>
        <taxon>Eukaryota</taxon>
        <taxon>Viridiplantae</taxon>
        <taxon>Streptophyta</taxon>
        <taxon>Embryophyta</taxon>
        <taxon>Tracheophyta</taxon>
        <taxon>Spermatophyta</taxon>
        <taxon>Magnoliopsida</taxon>
        <taxon>Liliopsida</taxon>
        <taxon>Poales</taxon>
        <taxon>Cyperaceae</taxon>
        <taxon>Cyperoideae</taxon>
        <taxon>Cariceae</taxon>
        <taxon>Carex</taxon>
        <taxon>Carex subgen. Euthyceras</taxon>
    </lineage>
</organism>
<sequence length="77" mass="8722">MEVSWIIHLNISRRMVALPQKSPILIWLSNDRATIFWYEKSQVVTIDGYQDVPRNNKNALLKAVANQPVSVSIEASG</sequence>
<comment type="caution">
    <text evidence="1">The sequence shown here is derived from an EMBL/GenBank/DDBJ whole genome shotgun (WGS) entry which is preliminary data.</text>
</comment>
<reference evidence="1" key="1">
    <citation type="submission" date="2020-01" db="EMBL/GenBank/DDBJ databases">
        <title>Genome sequence of Kobresia littledalei, the first chromosome-level genome in the family Cyperaceae.</title>
        <authorList>
            <person name="Qu G."/>
        </authorList>
    </citation>
    <scope>NUCLEOTIDE SEQUENCE</scope>
    <source>
        <strain evidence="1">C.B.Clarke</strain>
        <tissue evidence="1">Leaf</tissue>
    </source>
</reference>
<proteinExistence type="predicted"/>
<evidence type="ECO:0000313" key="1">
    <source>
        <dbReference type="EMBL" id="KAF3331441.1"/>
    </source>
</evidence>
<dbReference type="InterPro" id="IPR038765">
    <property type="entry name" value="Papain-like_cys_pep_sf"/>
</dbReference>
<evidence type="ECO:0000313" key="2">
    <source>
        <dbReference type="Proteomes" id="UP000623129"/>
    </source>
</evidence>
<protein>
    <submittedName>
        <fullName evidence="1">Cysteine proteinase</fullName>
    </submittedName>
</protein>
<keyword evidence="2" id="KW-1185">Reference proteome</keyword>
<dbReference type="SUPFAM" id="SSF54001">
    <property type="entry name" value="Cysteine proteinases"/>
    <property type="match status" value="1"/>
</dbReference>